<reference evidence="3" key="1">
    <citation type="submission" date="2016-10" db="EMBL/GenBank/DDBJ databases">
        <authorList>
            <person name="Varghese N."/>
            <person name="Submissions S."/>
        </authorList>
    </citation>
    <scope>NUCLEOTIDE SEQUENCE [LARGE SCALE GENOMIC DNA]</scope>
    <source>
        <strain evidence="3">DSM 17453</strain>
    </source>
</reference>
<sequence>ADGTVANADLASGVGGIYKGDGSLSGNTTVTQGTNTMAFTSTASAGTSHFTVDGTTLNVDAVNNRVGIGVAAPKSFLQVSTLNGGASVDAGIFSINNCWLACSQSYTARNIVLNNLNSTNSVFASIDFVPSTDPTAPSGSSIQGIDRDGTNNYAGIGFWTRNASSGYGQRMVVKSAGNVGIGTSTPQATLDVNAISSGTSPEGIIAPRLSLSALQGYTYGTNQTGAMVYVNSVSGTPAGQTANVTATGYYYFDGTNWQKVANGASVTDATTAAKGIVQLAGDLSGTAASPSIASSAVTSAKIADGTVANTDLNTGVGGIYKGGGSLSGNTTVVQGSNTLNFTTSATNGFSVAGSTLSVDGSNNRVGIGTTAPITKLDSRQNPGNASPGNGAIGIGETTQTASAAGSGAVRYSTTSGGTIEYSNGTTWNTLTSTVKKSLVYGYLTNGQALTSGGGTFTVTESFDQNNDFTSSTFTVPRTGNYSISLCGLTASSSWNQGEEFSIRVAKNGTTQVVGYWAAPTSTTYYGGSCTSVTISATAGDAITFTYFIGVAGKTIYGADFNRFSIQEL</sequence>
<protein>
    <recommendedName>
        <fullName evidence="4">C1q domain-containing protein</fullName>
    </recommendedName>
</protein>
<dbReference type="InterPro" id="IPR045571">
    <property type="entry name" value="DUF5907"/>
</dbReference>
<proteinExistence type="predicted"/>
<name>A0A1H7ZS57_9FLAO</name>
<organism evidence="2 3">
    <name type="scientific">Chryseobacterium taichungense</name>
    <dbReference type="NCBI Taxonomy" id="295069"/>
    <lineage>
        <taxon>Bacteria</taxon>
        <taxon>Pseudomonadati</taxon>
        <taxon>Bacteroidota</taxon>
        <taxon>Flavobacteriia</taxon>
        <taxon>Flavobacteriales</taxon>
        <taxon>Weeksellaceae</taxon>
        <taxon>Chryseobacterium group</taxon>
        <taxon>Chryseobacterium</taxon>
    </lineage>
</organism>
<evidence type="ECO:0000313" key="2">
    <source>
        <dbReference type="EMBL" id="SEM61265.1"/>
    </source>
</evidence>
<evidence type="ECO:0008006" key="4">
    <source>
        <dbReference type="Google" id="ProtNLM"/>
    </source>
</evidence>
<dbReference type="STRING" id="295069.SAMN05421856_104464"/>
<feature type="non-terminal residue" evidence="2">
    <location>
        <position position="1"/>
    </location>
</feature>
<dbReference type="Proteomes" id="UP000199450">
    <property type="component" value="Unassembled WGS sequence"/>
</dbReference>
<keyword evidence="3" id="KW-1185">Reference proteome</keyword>
<evidence type="ECO:0000256" key="1">
    <source>
        <dbReference type="SAM" id="MobiDB-lite"/>
    </source>
</evidence>
<dbReference type="Pfam" id="PF19264">
    <property type="entry name" value="DUF5907"/>
    <property type="match status" value="1"/>
</dbReference>
<dbReference type="EMBL" id="FOBV01000004">
    <property type="protein sequence ID" value="SEM61265.1"/>
    <property type="molecule type" value="Genomic_DNA"/>
</dbReference>
<feature type="region of interest" description="Disordered" evidence="1">
    <location>
        <begin position="376"/>
        <end position="395"/>
    </location>
</feature>
<evidence type="ECO:0000313" key="3">
    <source>
        <dbReference type="Proteomes" id="UP000199450"/>
    </source>
</evidence>
<accession>A0A1H7ZS57</accession>
<dbReference type="AlphaFoldDB" id="A0A1H7ZS57"/>
<gene>
    <name evidence="2" type="ORF">SAMN05421856_104464</name>
</gene>